<evidence type="ECO:0000313" key="1">
    <source>
        <dbReference type="EMBL" id="KHE91301.1"/>
    </source>
</evidence>
<dbReference type="Pfam" id="PF13412">
    <property type="entry name" value="HTH_24"/>
    <property type="match status" value="1"/>
</dbReference>
<dbReference type="AlphaFoldDB" id="A0A0B0EGW4"/>
<proteinExistence type="predicted"/>
<name>A0A0B0EGW4_9BACT</name>
<dbReference type="InterPro" id="IPR036390">
    <property type="entry name" value="WH_DNA-bd_sf"/>
</dbReference>
<dbReference type="EMBL" id="JRYO01000213">
    <property type="protein sequence ID" value="KHE91301.1"/>
    <property type="molecule type" value="Genomic_DNA"/>
</dbReference>
<comment type="caution">
    <text evidence="1">The sequence shown here is derived from an EMBL/GenBank/DDBJ whole genome shotgun (WGS) entry which is preliminary data.</text>
</comment>
<dbReference type="InterPro" id="IPR036388">
    <property type="entry name" value="WH-like_DNA-bd_sf"/>
</dbReference>
<dbReference type="Proteomes" id="UP000030652">
    <property type="component" value="Unassembled WGS sequence"/>
</dbReference>
<gene>
    <name evidence="1" type="ORF">SCABRO_02981</name>
</gene>
<dbReference type="Gene3D" id="1.10.10.10">
    <property type="entry name" value="Winged helix-like DNA-binding domain superfamily/Winged helix DNA-binding domain"/>
    <property type="match status" value="1"/>
</dbReference>
<sequence length="195" mass="22282">MKKDHNDFQILKTVEADSSVSQRKLSSQMELNVASVNFALKRLIQKGFVKKEGENPRRVKYHITPEGLREKTQLAYKFFDRNIPYYHEVRNDIEARIVKATDGKKVSLAIYGASDLSEITYMVVTKMGWNFLGFYLENSKITKGKILDYNFQSLDLLKGGHKCLLLLADKCPADVLKDIGKKNIETLSLVGYNIN</sequence>
<organism evidence="1 2">
    <name type="scientific">Candidatus Scalindua brodae</name>
    <dbReference type="NCBI Taxonomy" id="237368"/>
    <lineage>
        <taxon>Bacteria</taxon>
        <taxon>Pseudomonadati</taxon>
        <taxon>Planctomycetota</taxon>
        <taxon>Candidatus Brocadiia</taxon>
        <taxon>Candidatus Brocadiales</taxon>
        <taxon>Candidatus Scalinduaceae</taxon>
        <taxon>Candidatus Scalindua</taxon>
    </lineage>
</organism>
<accession>A0A0B0EGW4</accession>
<evidence type="ECO:0000313" key="2">
    <source>
        <dbReference type="Proteomes" id="UP000030652"/>
    </source>
</evidence>
<dbReference type="eggNOG" id="COG1846">
    <property type="taxonomic scope" value="Bacteria"/>
</dbReference>
<reference evidence="1 2" key="1">
    <citation type="submission" date="2014-10" db="EMBL/GenBank/DDBJ databases">
        <title>Draft genome of anammox bacterium scalindua brodae, obtained using differential coverage binning of sequence data from two enrichment reactors.</title>
        <authorList>
            <person name="Speth D.R."/>
            <person name="Russ L."/>
            <person name="Kartal B."/>
            <person name="Op den Camp H.J."/>
            <person name="Dutilh B.E."/>
            <person name="Jetten M.S."/>
        </authorList>
    </citation>
    <scope>NUCLEOTIDE SEQUENCE [LARGE SCALE GENOMIC DNA]</scope>
    <source>
        <strain evidence="1">RU1</strain>
    </source>
</reference>
<protein>
    <recommendedName>
        <fullName evidence="3">MarR family protein</fullName>
    </recommendedName>
</protein>
<evidence type="ECO:0008006" key="3">
    <source>
        <dbReference type="Google" id="ProtNLM"/>
    </source>
</evidence>
<dbReference type="SUPFAM" id="SSF46785">
    <property type="entry name" value="Winged helix' DNA-binding domain"/>
    <property type="match status" value="1"/>
</dbReference>